<evidence type="ECO:0000256" key="2">
    <source>
        <dbReference type="ARBA" id="ARBA00022478"/>
    </source>
</evidence>
<gene>
    <name evidence="8" type="ORF">K7C98_13220</name>
</gene>
<keyword evidence="3" id="KW-0808">Transferase</keyword>
<comment type="catalytic activity">
    <reaction evidence="6">
        <text>RNA(n) + a ribonucleoside 5'-triphosphate = RNA(n+1) + diphosphate</text>
        <dbReference type="Rhea" id="RHEA:21248"/>
        <dbReference type="Rhea" id="RHEA-COMP:14527"/>
        <dbReference type="Rhea" id="RHEA-COMP:17342"/>
        <dbReference type="ChEBI" id="CHEBI:33019"/>
        <dbReference type="ChEBI" id="CHEBI:61557"/>
        <dbReference type="ChEBI" id="CHEBI:140395"/>
        <dbReference type="EC" id="2.7.7.6"/>
    </reaction>
</comment>
<dbReference type="Proteomes" id="UP001139031">
    <property type="component" value="Unassembled WGS sequence"/>
</dbReference>
<dbReference type="Gene3D" id="1.10.150.20">
    <property type="entry name" value="5' to 3' exonuclease, C-terminal subdomain"/>
    <property type="match status" value="1"/>
</dbReference>
<dbReference type="Gene3D" id="4.10.860.120">
    <property type="entry name" value="RNA polymerase II, clamp domain"/>
    <property type="match status" value="1"/>
</dbReference>
<evidence type="ECO:0000256" key="3">
    <source>
        <dbReference type="ARBA" id="ARBA00022679"/>
    </source>
</evidence>
<evidence type="ECO:0000313" key="9">
    <source>
        <dbReference type="Proteomes" id="UP001139031"/>
    </source>
</evidence>
<dbReference type="Pfam" id="PF03118">
    <property type="entry name" value="RNA_pol_A_CTD"/>
    <property type="match status" value="1"/>
</dbReference>
<dbReference type="SUPFAM" id="SSF47789">
    <property type="entry name" value="C-terminal domain of RNA polymerase alpha subunit"/>
    <property type="match status" value="1"/>
</dbReference>
<evidence type="ECO:0000259" key="7">
    <source>
        <dbReference type="SMART" id="SM00663"/>
    </source>
</evidence>
<dbReference type="Gene3D" id="2.40.50.150">
    <property type="match status" value="1"/>
</dbReference>
<evidence type="ECO:0000256" key="1">
    <source>
        <dbReference type="ARBA" id="ARBA00012418"/>
    </source>
</evidence>
<comment type="caution">
    <text evidence="8">The sequence shown here is derived from an EMBL/GenBank/DDBJ whole genome shotgun (WGS) entry which is preliminary data.</text>
</comment>
<dbReference type="PANTHER" id="PTHR19376">
    <property type="entry name" value="DNA-DIRECTED RNA POLYMERASE"/>
    <property type="match status" value="1"/>
</dbReference>
<name>A0ABS7TPR8_9BACT</name>
<dbReference type="InterPro" id="IPR045867">
    <property type="entry name" value="DNA-dir_RpoC_beta_prime"/>
</dbReference>
<keyword evidence="2" id="KW-0240">DNA-directed RNA polymerase</keyword>
<keyword evidence="4" id="KW-0548">Nucleotidyltransferase</keyword>
<evidence type="ECO:0000256" key="5">
    <source>
        <dbReference type="ARBA" id="ARBA00023163"/>
    </source>
</evidence>
<reference evidence="8" key="1">
    <citation type="submission" date="2021-08" db="EMBL/GenBank/DDBJ databases">
        <authorList>
            <person name="Stevens D.C."/>
        </authorList>
    </citation>
    <scope>NUCLEOTIDE SEQUENCE</scope>
    <source>
        <strain evidence="8">DSM 53165</strain>
    </source>
</reference>
<dbReference type="InterPro" id="IPR044893">
    <property type="entry name" value="RNA_pol_Rpb1_clamp_domain"/>
</dbReference>
<organism evidence="8 9">
    <name type="scientific">Nannocystis pusilla</name>
    <dbReference type="NCBI Taxonomy" id="889268"/>
    <lineage>
        <taxon>Bacteria</taxon>
        <taxon>Pseudomonadati</taxon>
        <taxon>Myxococcota</taxon>
        <taxon>Polyangia</taxon>
        <taxon>Nannocystales</taxon>
        <taxon>Nannocystaceae</taxon>
        <taxon>Nannocystis</taxon>
    </lineage>
</organism>
<dbReference type="InterPro" id="IPR014724">
    <property type="entry name" value="RNA_pol_RPB2_OB-fold"/>
</dbReference>
<dbReference type="EMBL" id="JAIRAU010000013">
    <property type="protein sequence ID" value="MBZ5710220.1"/>
    <property type="molecule type" value="Genomic_DNA"/>
</dbReference>
<dbReference type="InterPro" id="IPR011260">
    <property type="entry name" value="RNAP_asu_C"/>
</dbReference>
<accession>A0ABS7TPR8</accession>
<keyword evidence="5" id="KW-0804">Transcription</keyword>
<dbReference type="SMART" id="SM00663">
    <property type="entry name" value="RPOLA_N"/>
    <property type="match status" value="1"/>
</dbReference>
<evidence type="ECO:0000256" key="4">
    <source>
        <dbReference type="ARBA" id="ARBA00022695"/>
    </source>
</evidence>
<proteinExistence type="predicted"/>
<dbReference type="PANTHER" id="PTHR19376:SF54">
    <property type="entry name" value="DNA-DIRECTED RNA POLYMERASE SUBUNIT BETA"/>
    <property type="match status" value="1"/>
</dbReference>
<keyword evidence="9" id="KW-1185">Reference proteome</keyword>
<dbReference type="SUPFAM" id="SSF64484">
    <property type="entry name" value="beta and beta-prime subunits of DNA dependent RNA-polymerase"/>
    <property type="match status" value="2"/>
</dbReference>
<dbReference type="EC" id="2.7.7.6" evidence="1"/>
<sequence length="879" mass="94596">MSELAPISAVLTARVEPCPLAPRFVVVDAGFAGRLRTEHTQRFEVTAERDEQLTPDVPNVGEDALAHLDDDGVARVGTAVAPGTILAGKVTPIAGGPLSSEEKLLRAIFGQQAGELRDTSLRAPPGCFGVVARTWIGDDPALSGVEVAWERPLEVGDVLLVDGQPVMVAAIRELGADLAWSGGVTEASVAKAAMARDVLHARSIGPYDPTTQQPAIGRERFGGQPLERDHLDRLAVHAPWALWEMLTIKSDSVSGRTRAYESIVKQENPDVAPTRGEPAPAGGGATRDIFSFFDRPQSVLGEPALEPEAVTLLVAHLRGLGLELDLRAAEVGLSILAPGELVERSHGEVRVPDGVDGLGCPKIFGPTKDYECACGQYRRMKHRGVVCETCGVEVVSSRVRRERFGHVKLAAPCLHPLFAGDVAALLGLDAEELCEVVAGRRVLEFAGGAAWRSEPGESVAGGQALWDALAQLDLDAIEAGESGPRAELASSLARLGRPATALMLAVVPVLPPDLRLDHEYGDLDRLYRDLLDCNARVARAGETDPPIGLARAQEQLQHALDRLLLDGRPRRSTADAPLSIAGRVDRLFADRLFTKPVDFSGVAHLVVDPSLAPDECRVPQAMLRELFRPHAYGMLEALGFVATIKSARHMLDTHQPEALAVVEAVSDGAPVLLMAGPAIVTRRVRGWDAACVAVDPTTAERMASRVVALHVPLMHQAALQCERLADFPAAEQPRARGWLGRGRRSLIAAARRAALHGERDRLDDPVVRLALGRPPESIDAAALERRAERERERREQAWERLKPPPVDPASHPLLDRRIDELELSVATARALDRAGLRTLGELCRRTEAELLEMQGFGGKQLAEVKQILADLGLSLGMHG</sequence>
<feature type="domain" description="RNA polymerase N-terminal" evidence="7">
    <location>
        <begin position="500"/>
        <end position="754"/>
    </location>
</feature>
<evidence type="ECO:0000256" key="6">
    <source>
        <dbReference type="ARBA" id="ARBA00048552"/>
    </source>
</evidence>
<dbReference type="InterPro" id="IPR007120">
    <property type="entry name" value="DNA-dir_RNAP_su2_dom"/>
</dbReference>
<evidence type="ECO:0000313" key="8">
    <source>
        <dbReference type="EMBL" id="MBZ5710220.1"/>
    </source>
</evidence>
<dbReference type="RefSeq" id="WP_224191990.1">
    <property type="nucleotide sequence ID" value="NZ_JAIRAU010000013.1"/>
</dbReference>
<dbReference type="InterPro" id="IPR006592">
    <property type="entry name" value="RNA_pol_N"/>
</dbReference>
<protein>
    <recommendedName>
        <fullName evidence="1">DNA-directed RNA polymerase</fullName>
        <ecNumber evidence="1">2.7.7.6</ecNumber>
    </recommendedName>
</protein>
<dbReference type="Gene3D" id="2.40.270.10">
    <property type="entry name" value="DNA-directed RNA polymerase, subunit 2, domain 6"/>
    <property type="match status" value="1"/>
</dbReference>
<dbReference type="Pfam" id="PF00562">
    <property type="entry name" value="RNA_pol_Rpb2_6"/>
    <property type="match status" value="1"/>
</dbReference>
<dbReference type="InterPro" id="IPR037033">
    <property type="entry name" value="DNA-dir_RNAP_su2_hyb_sf"/>
</dbReference>